<accession>E4WS92</accession>
<evidence type="ECO:0000313" key="1">
    <source>
        <dbReference type="EMBL" id="CBY20625.1"/>
    </source>
</evidence>
<dbReference type="Proteomes" id="UP000001307">
    <property type="component" value="Unassembled WGS sequence"/>
</dbReference>
<dbReference type="AlphaFoldDB" id="E4WS92"/>
<name>E4WS92_OIKDI</name>
<dbReference type="EMBL" id="FN654394">
    <property type="protein sequence ID" value="CBY43746.1"/>
    <property type="molecule type" value="Genomic_DNA"/>
</dbReference>
<protein>
    <submittedName>
        <fullName evidence="1">Uncharacterized protein</fullName>
    </submittedName>
</protein>
<dbReference type="EMBL" id="FN653015">
    <property type="protein sequence ID" value="CBY20625.1"/>
    <property type="molecule type" value="Genomic_DNA"/>
</dbReference>
<reference evidence="1 3" key="1">
    <citation type="journal article" date="2010" name="Science">
        <title>Plasticity of animal genome architecture unmasked by rapid evolution of a pelagic tunicate.</title>
        <authorList>
            <person name="Denoeud F."/>
            <person name="Henriet S."/>
            <person name="Mungpakdee S."/>
            <person name="Aury J.M."/>
            <person name="Da Silva C."/>
            <person name="Brinkmann H."/>
            <person name="Mikhaleva J."/>
            <person name="Olsen L.C."/>
            <person name="Jubin C."/>
            <person name="Canestro C."/>
            <person name="Bouquet J.M."/>
            <person name="Danks G."/>
            <person name="Poulain J."/>
            <person name="Campsteijn C."/>
            <person name="Adamski M."/>
            <person name="Cross I."/>
            <person name="Yadetie F."/>
            <person name="Muffato M."/>
            <person name="Louis A."/>
            <person name="Butcher S."/>
            <person name="Tsagkogeorga G."/>
            <person name="Konrad A."/>
            <person name="Singh S."/>
            <person name="Jensen M.F."/>
            <person name="Cong E.H."/>
            <person name="Eikeseth-Otteraa H."/>
            <person name="Noel B."/>
            <person name="Anthouard V."/>
            <person name="Porcel B.M."/>
            <person name="Kachouri-Lafond R."/>
            <person name="Nishino A."/>
            <person name="Ugolini M."/>
            <person name="Chourrout P."/>
            <person name="Nishida H."/>
            <person name="Aasland R."/>
            <person name="Huzurbazar S."/>
            <person name="Westhof E."/>
            <person name="Delsuc F."/>
            <person name="Lehrach H."/>
            <person name="Reinhardt R."/>
            <person name="Weissenbach J."/>
            <person name="Roy S.W."/>
            <person name="Artiguenave F."/>
            <person name="Postlethwait J.H."/>
            <person name="Manak J.R."/>
            <person name="Thompson E.M."/>
            <person name="Jaillon O."/>
            <person name="Du Pasquier L."/>
            <person name="Boudinot P."/>
            <person name="Liberles D.A."/>
            <person name="Volff J.N."/>
            <person name="Philippe H."/>
            <person name="Lenhard B."/>
            <person name="Roest Crollius H."/>
            <person name="Wincker P."/>
            <person name="Chourrout D."/>
        </authorList>
    </citation>
    <scope>NUCLEOTIDE SEQUENCE [LARGE SCALE GENOMIC DNA]</scope>
</reference>
<dbReference type="Proteomes" id="UP000011014">
    <property type="component" value="Unassembled WGS sequence"/>
</dbReference>
<proteinExistence type="predicted"/>
<organism evidence="1 3">
    <name type="scientific">Oikopleura dioica</name>
    <name type="common">Tunicate</name>
    <dbReference type="NCBI Taxonomy" id="34765"/>
    <lineage>
        <taxon>Eukaryota</taxon>
        <taxon>Metazoa</taxon>
        <taxon>Chordata</taxon>
        <taxon>Tunicata</taxon>
        <taxon>Appendicularia</taxon>
        <taxon>Copelata</taxon>
        <taxon>Oikopleuridae</taxon>
        <taxon>Oikopleura</taxon>
    </lineage>
</organism>
<gene>
    <name evidence="1" type="ORF">GSOID_T00000627001</name>
    <name evidence="2" type="ORF">GSOID_T00020973001</name>
</gene>
<evidence type="ECO:0000313" key="2">
    <source>
        <dbReference type="EMBL" id="CBY43746.1"/>
    </source>
</evidence>
<sequence length="33" mass="3917">MKLLLQSQYQEEEEKAHLLFALRNGCQLTLVRL</sequence>
<evidence type="ECO:0000313" key="3">
    <source>
        <dbReference type="Proteomes" id="UP000001307"/>
    </source>
</evidence>
<keyword evidence="3" id="KW-1185">Reference proteome</keyword>